<dbReference type="RefSeq" id="WP_133531388.1">
    <property type="nucleotide sequence ID" value="NZ_SNXX01000065.1"/>
</dbReference>
<dbReference type="Proteomes" id="UP000295176">
    <property type="component" value="Unassembled WGS sequence"/>
</dbReference>
<dbReference type="AlphaFoldDB" id="A0A4R6R1Q3"/>
<gene>
    <name evidence="1" type="ORF">C7957_1651</name>
</gene>
<comment type="caution">
    <text evidence="1">The sequence shown here is derived from an EMBL/GenBank/DDBJ whole genome shotgun (WGS) entry which is preliminary data.</text>
</comment>
<organism evidence="1 2">
    <name type="scientific">Halanaerobium saccharolyticum</name>
    <dbReference type="NCBI Taxonomy" id="43595"/>
    <lineage>
        <taxon>Bacteria</taxon>
        <taxon>Bacillati</taxon>
        <taxon>Bacillota</taxon>
        <taxon>Clostridia</taxon>
        <taxon>Halanaerobiales</taxon>
        <taxon>Halanaerobiaceae</taxon>
        <taxon>Halanaerobium</taxon>
    </lineage>
</organism>
<dbReference type="EMBL" id="SNXX01000065">
    <property type="protein sequence ID" value="TDP79426.1"/>
    <property type="molecule type" value="Genomic_DNA"/>
</dbReference>
<protein>
    <submittedName>
        <fullName evidence="1">Uncharacterized protein</fullName>
    </submittedName>
</protein>
<name>A0A4R6R1Q3_9FIRM</name>
<reference evidence="1 2" key="1">
    <citation type="submission" date="2019-03" db="EMBL/GenBank/DDBJ databases">
        <title>Subsurface microbial communities from deep shales in Ohio and West Virginia, USA.</title>
        <authorList>
            <person name="Wrighton K."/>
        </authorList>
    </citation>
    <scope>NUCLEOTIDE SEQUENCE [LARGE SCALE GENOMIC DNA]</scope>
    <source>
        <strain evidence="1 2">MSL 7</strain>
    </source>
</reference>
<sequence>MDLSKCIKLIESDANKISIMASNKITYSELVKKYKITVLEKDYNIKINLFTLDVINTSDLPYKIKSSIFNMIRNSNILKPKFRKERRTFINFLRLYFSHKYKEIEFVNRESPDFKIFKDDKTFSYEIVQAVINPVFEKLLYYNLGKNLNKKDYEKRIDQYFPSKVNKFFIQKVNNAIVLSPGKGLFNSETIRKQIIKMIIKKIEKYKNFNDKGFEKNIIVFCNNIGFSQKNDFLDIRNKIKNNDKIVNSSIDKIFVINNLHQILVEYNKNGNFVEHTK</sequence>
<accession>A0A4R6R1Q3</accession>
<evidence type="ECO:0000313" key="2">
    <source>
        <dbReference type="Proteomes" id="UP000295176"/>
    </source>
</evidence>
<proteinExistence type="predicted"/>
<evidence type="ECO:0000313" key="1">
    <source>
        <dbReference type="EMBL" id="TDP79426.1"/>
    </source>
</evidence>